<dbReference type="GO" id="GO:0097176">
    <property type="term" value="P:epoxide metabolic process"/>
    <property type="evidence" value="ECO:0007669"/>
    <property type="project" value="TreeGrafter"/>
</dbReference>
<protein>
    <submittedName>
        <fullName evidence="6">Epoxide hydrolase</fullName>
    </submittedName>
</protein>
<evidence type="ECO:0000256" key="1">
    <source>
        <dbReference type="ARBA" id="ARBA00010088"/>
    </source>
</evidence>
<dbReference type="InterPro" id="IPR029058">
    <property type="entry name" value="AB_hydrolase_fold"/>
</dbReference>
<evidence type="ECO:0000256" key="4">
    <source>
        <dbReference type="PIRSR" id="PIRSR001112-1"/>
    </source>
</evidence>
<feature type="active site" description="Proton donor" evidence="4">
    <location>
        <position position="297"/>
    </location>
</feature>
<feature type="active site" description="Nucleophile" evidence="4">
    <location>
        <position position="166"/>
    </location>
</feature>
<reference evidence="6" key="1">
    <citation type="submission" date="2024-04" db="EMBL/GenBank/DDBJ databases">
        <authorList>
            <person name="Roder T."/>
            <person name="Oberhansli S."/>
            <person name="Kreuzer M."/>
        </authorList>
    </citation>
    <scope>NUCLEOTIDE SEQUENCE</scope>
    <source>
        <strain evidence="6">LWS13-1.2</strain>
    </source>
</reference>
<proteinExistence type="inferred from homology"/>
<comment type="similarity">
    <text evidence="1">Belongs to the peptidase S33 family.</text>
</comment>
<evidence type="ECO:0000256" key="2">
    <source>
        <dbReference type="ARBA" id="ARBA00022797"/>
    </source>
</evidence>
<dbReference type="PIRSF" id="PIRSF001112">
    <property type="entry name" value="Epoxide_hydrolase"/>
    <property type="match status" value="1"/>
</dbReference>
<dbReference type="InterPro" id="IPR016292">
    <property type="entry name" value="Epoxide_hydrolase"/>
</dbReference>
<dbReference type="InterPro" id="IPR010497">
    <property type="entry name" value="Epoxide_hydro_N"/>
</dbReference>
<gene>
    <name evidence="6" type="ORF">MRBLWS13_000380</name>
</gene>
<dbReference type="RefSeq" id="WP_349427396.1">
    <property type="nucleotide sequence ID" value="NZ_CP151632.1"/>
</dbReference>
<name>A0AAU6S7A3_9MICO</name>
<dbReference type="GO" id="GO:0004301">
    <property type="term" value="F:epoxide hydrolase activity"/>
    <property type="evidence" value="ECO:0007669"/>
    <property type="project" value="TreeGrafter"/>
</dbReference>
<feature type="domain" description="Epoxide hydrolase N-terminal" evidence="5">
    <location>
        <begin position="5"/>
        <end position="104"/>
    </location>
</feature>
<dbReference type="Pfam" id="PF06441">
    <property type="entry name" value="EHN"/>
    <property type="match status" value="1"/>
</dbReference>
<dbReference type="EMBL" id="CP151632">
    <property type="protein sequence ID" value="WZO32777.1"/>
    <property type="molecule type" value="Genomic_DNA"/>
</dbReference>
<dbReference type="SUPFAM" id="SSF53474">
    <property type="entry name" value="alpha/beta-Hydrolases"/>
    <property type="match status" value="1"/>
</dbReference>
<dbReference type="AlphaFoldDB" id="A0AAU6S7A3"/>
<dbReference type="Gene3D" id="3.40.50.1820">
    <property type="entry name" value="alpha/beta hydrolase"/>
    <property type="match status" value="1"/>
</dbReference>
<organism evidence="6">
    <name type="scientific">Microbacterium sp. LWS13-1.2</name>
    <dbReference type="NCBI Taxonomy" id="3135264"/>
    <lineage>
        <taxon>Bacteria</taxon>
        <taxon>Bacillati</taxon>
        <taxon>Actinomycetota</taxon>
        <taxon>Actinomycetes</taxon>
        <taxon>Micrococcales</taxon>
        <taxon>Microbacteriaceae</taxon>
        <taxon>Microbacterium</taxon>
    </lineage>
</organism>
<sequence>MSSQRPFSIQVPDSELDDLRERLARFRPLPDSPRRPESGMSADYLAELVATWRTWDWRGREQWLNRHPQFLAEIGDSTVHFAHLRSDRDDAPALLVMHGWPHTFALQLDFADLLPDFHVVVPSFPGFGYSSAYTDGPVTEVRLAATMHALMTDVLGYEKYLTYGEDVSANVNDLIAGSYPDAVSGVIVTHSHFPSMAERPKLTAPDEVAFFARLQQWGGANGAYGHVQATRPDTLAAALNDSPAGLIAWLAEKLVEWSDTPPADPRAVERRISRERILTEAMIYWTTQSIGSSFRPYYEGADQPDEMPPVSIPASVYIQRHEGDYPESLARRFYRDLRTFERLDEGGHFAVAEVPSVMAERVRAFARELDLV</sequence>
<feature type="active site" description="Proton acceptor" evidence="4">
    <location>
        <position position="348"/>
    </location>
</feature>
<keyword evidence="3 6" id="KW-0378">Hydrolase</keyword>
<dbReference type="PANTHER" id="PTHR21661">
    <property type="entry name" value="EPOXIDE HYDROLASE 1-RELATED"/>
    <property type="match status" value="1"/>
</dbReference>
<dbReference type="PANTHER" id="PTHR21661:SF35">
    <property type="entry name" value="EPOXIDE HYDROLASE"/>
    <property type="match status" value="1"/>
</dbReference>
<accession>A0AAU6S7A3</accession>
<evidence type="ECO:0000259" key="5">
    <source>
        <dbReference type="Pfam" id="PF06441"/>
    </source>
</evidence>
<evidence type="ECO:0000313" key="6">
    <source>
        <dbReference type="EMBL" id="WZO32777.1"/>
    </source>
</evidence>
<keyword evidence="2" id="KW-0058">Aromatic hydrocarbons catabolism</keyword>
<evidence type="ECO:0000256" key="3">
    <source>
        <dbReference type="ARBA" id="ARBA00022801"/>
    </source>
</evidence>